<comment type="similarity">
    <text evidence="1">Belongs to the RRN3 family.</text>
</comment>
<dbReference type="Pfam" id="PF05327">
    <property type="entry name" value="RRN3"/>
    <property type="match status" value="1"/>
</dbReference>
<feature type="compositionally biased region" description="Pro residues" evidence="2">
    <location>
        <begin position="9"/>
        <end position="20"/>
    </location>
</feature>
<dbReference type="OrthoDB" id="26970at2759"/>
<dbReference type="RefSeq" id="XP_033662859.1">
    <property type="nucleotide sequence ID" value="XM_033808680.1"/>
</dbReference>
<accession>A0A6A6C6Z2</accession>
<dbReference type="GeneID" id="54561952"/>
<reference evidence="3" key="1">
    <citation type="journal article" date="2020" name="Stud. Mycol.">
        <title>101 Dothideomycetes genomes: a test case for predicting lifestyles and emergence of pathogens.</title>
        <authorList>
            <person name="Haridas S."/>
            <person name="Albert R."/>
            <person name="Binder M."/>
            <person name="Bloem J."/>
            <person name="Labutti K."/>
            <person name="Salamov A."/>
            <person name="Andreopoulos B."/>
            <person name="Baker S."/>
            <person name="Barry K."/>
            <person name="Bills G."/>
            <person name="Bluhm B."/>
            <person name="Cannon C."/>
            <person name="Castanera R."/>
            <person name="Culley D."/>
            <person name="Daum C."/>
            <person name="Ezra D."/>
            <person name="Gonzalez J."/>
            <person name="Henrissat B."/>
            <person name="Kuo A."/>
            <person name="Liang C."/>
            <person name="Lipzen A."/>
            <person name="Lutzoni F."/>
            <person name="Magnuson J."/>
            <person name="Mondo S."/>
            <person name="Nolan M."/>
            <person name="Ohm R."/>
            <person name="Pangilinan J."/>
            <person name="Park H.-J."/>
            <person name="Ramirez L."/>
            <person name="Alfaro M."/>
            <person name="Sun H."/>
            <person name="Tritt A."/>
            <person name="Yoshinaga Y."/>
            <person name="Zwiers L.-H."/>
            <person name="Turgeon B."/>
            <person name="Goodwin S."/>
            <person name="Spatafora J."/>
            <person name="Crous P."/>
            <person name="Grigoriev I."/>
        </authorList>
    </citation>
    <scope>NUCLEOTIDE SEQUENCE</scope>
    <source>
        <strain evidence="3">ATCC 36951</strain>
    </source>
</reference>
<dbReference type="PANTHER" id="PTHR12790:SF0">
    <property type="entry name" value="RNA POLYMERASE I-SPECIFIC TRANSCRIPTION INITIATION FACTOR RRN3-RELATED"/>
    <property type="match status" value="1"/>
</dbReference>
<feature type="region of interest" description="Disordered" evidence="2">
    <location>
        <begin position="1"/>
        <end position="38"/>
    </location>
</feature>
<gene>
    <name evidence="3" type="ORF">M409DRAFT_27696</name>
</gene>
<evidence type="ECO:0008006" key="5">
    <source>
        <dbReference type="Google" id="ProtNLM"/>
    </source>
</evidence>
<dbReference type="GO" id="GO:0005634">
    <property type="term" value="C:nucleus"/>
    <property type="evidence" value="ECO:0007669"/>
    <property type="project" value="TreeGrafter"/>
</dbReference>
<dbReference type="GO" id="GO:0001181">
    <property type="term" value="F:RNA polymerase I general transcription initiation factor activity"/>
    <property type="evidence" value="ECO:0007669"/>
    <property type="project" value="InterPro"/>
</dbReference>
<feature type="compositionally biased region" description="Acidic residues" evidence="2">
    <location>
        <begin position="647"/>
        <end position="668"/>
    </location>
</feature>
<dbReference type="PANTHER" id="PTHR12790">
    <property type="entry name" value="TRANSCRIPTION INITIATION FACTOR IA RRN3"/>
    <property type="match status" value="1"/>
</dbReference>
<feature type="region of interest" description="Disordered" evidence="2">
    <location>
        <begin position="297"/>
        <end position="330"/>
    </location>
</feature>
<proteinExistence type="inferred from homology"/>
<name>A0A6A6C6Z2_ZASCE</name>
<feature type="compositionally biased region" description="Acidic residues" evidence="2">
    <location>
        <begin position="304"/>
        <end position="330"/>
    </location>
</feature>
<protein>
    <recommendedName>
        <fullName evidence="5">RNA polymerase I-specific transcription initiation factor RRN3</fullName>
    </recommendedName>
</protein>
<evidence type="ECO:0000256" key="2">
    <source>
        <dbReference type="SAM" id="MobiDB-lite"/>
    </source>
</evidence>
<dbReference type="AlphaFoldDB" id="A0A6A6C6Z2"/>
<dbReference type="Proteomes" id="UP000799537">
    <property type="component" value="Unassembled WGS sequence"/>
</dbReference>
<keyword evidence="4" id="KW-1185">Reference proteome</keyword>
<dbReference type="InterPro" id="IPR007991">
    <property type="entry name" value="RNA_pol_I_trans_ini_fac_RRN3"/>
</dbReference>
<dbReference type="EMBL" id="ML993616">
    <property type="protein sequence ID" value="KAF2161970.1"/>
    <property type="molecule type" value="Genomic_DNA"/>
</dbReference>
<feature type="region of interest" description="Disordered" evidence="2">
    <location>
        <begin position="640"/>
        <end position="689"/>
    </location>
</feature>
<evidence type="ECO:0000313" key="3">
    <source>
        <dbReference type="EMBL" id="KAF2161970.1"/>
    </source>
</evidence>
<evidence type="ECO:0000313" key="4">
    <source>
        <dbReference type="Proteomes" id="UP000799537"/>
    </source>
</evidence>
<dbReference type="GO" id="GO:0001042">
    <property type="term" value="F:RNA polymerase I core binding"/>
    <property type="evidence" value="ECO:0007669"/>
    <property type="project" value="TreeGrafter"/>
</dbReference>
<evidence type="ECO:0000256" key="1">
    <source>
        <dbReference type="ARBA" id="ARBA00010098"/>
    </source>
</evidence>
<organism evidence="3 4">
    <name type="scientific">Zasmidium cellare ATCC 36951</name>
    <dbReference type="NCBI Taxonomy" id="1080233"/>
    <lineage>
        <taxon>Eukaryota</taxon>
        <taxon>Fungi</taxon>
        <taxon>Dikarya</taxon>
        <taxon>Ascomycota</taxon>
        <taxon>Pezizomycotina</taxon>
        <taxon>Dothideomycetes</taxon>
        <taxon>Dothideomycetidae</taxon>
        <taxon>Mycosphaerellales</taxon>
        <taxon>Mycosphaerellaceae</taxon>
        <taxon>Zasmidium</taxon>
    </lineage>
</organism>
<sequence>MVSFAAPPGAMPPPPTPLPKRPTMSLKRDSSYLDTDDEAGLSTTTKRLKVTFNDHDDVRIIQDWNDKSFDLVKEEVRIGIQRHLAPDDLRDDAQYSKLLQTLGQDVFSGDAPGTNLLKKYVMALDGKVTNLGECGKLVMAVLDLSWLGRDEEFIDVYTKFLVVLGSTNGKYIAPMMERLVSHFERLPASTGRLPGEEIVTRAVMFERLHATIHTILRRIPSASSVLLRMMKHQFPNDLSTTKSYLQYQRHVLRIADAVPELKAEVIALIVQRLVSIDVQIQHDLEDLEDDQEDALLQRPRNDDTNLENEDEDDSDLDSVSESEMTTTEEEQQLRDLRLKVAKMDGTQDLLFEYYEPSFTAESTPQKNIAYQELLSQFKSFIMPNRSRHAQFLLFHFAQISPVYAAHFIQQCLSLTVDQNVPNTTRLTACAYVASFIARASHLPPDVTRTVVGALCSFLDEMRVRYEPNCNGPDRKSYSVYYAVAQALLYIFCFRWRDLVVGRTSPQSPGEPLIEEDVVAEGHDLIWYSALKETLSKNIHSKLNPLKICSAAIVGEFAKIANHLKFLYVFSILERNKRVRLGQFRTFQRNGNVDIGRRETAWDRKSGDAHHQLEAYFPFDPYHLPLSKRWLEGEYNEWQLPRGMKRDDDDEDSDSEEEYDSEDEDDIPEDLTGGPVHSGLHASSAISVSD</sequence>
<dbReference type="GO" id="GO:0006361">
    <property type="term" value="P:transcription initiation at RNA polymerase I promoter"/>
    <property type="evidence" value="ECO:0007669"/>
    <property type="project" value="InterPro"/>
</dbReference>